<evidence type="ECO:0000313" key="2">
    <source>
        <dbReference type="Proteomes" id="UP000243006"/>
    </source>
</evidence>
<proteinExistence type="predicted"/>
<dbReference type="AlphaFoldDB" id="A0A1Y3EC42"/>
<gene>
    <name evidence="1" type="ORF">D917_02728</name>
</gene>
<name>A0A1Y3EC42_9BILA</name>
<comment type="caution">
    <text evidence="1">The sequence shown here is derived from an EMBL/GenBank/DDBJ whole genome shotgun (WGS) entry which is preliminary data.</text>
</comment>
<protein>
    <submittedName>
        <fullName evidence="1">Uncharacterized protein</fullName>
    </submittedName>
</protein>
<reference evidence="1 2" key="1">
    <citation type="submission" date="2015-04" db="EMBL/GenBank/DDBJ databases">
        <title>Draft genome of the roundworm Trichinella nativa.</title>
        <authorList>
            <person name="Mitreva M."/>
        </authorList>
    </citation>
    <scope>NUCLEOTIDE SEQUENCE [LARGE SCALE GENOMIC DNA]</scope>
    <source>
        <strain evidence="1 2">ISS45</strain>
    </source>
</reference>
<sequence>MTEQDAKLGENDIISDEDFESMLNALGSEENEENISELLKAMNENRIITWEEAETIINDF</sequence>
<dbReference type="Proteomes" id="UP000243006">
    <property type="component" value="Unassembled WGS sequence"/>
</dbReference>
<accession>A0A1Y3EC42</accession>
<dbReference type="EMBL" id="LVZM01017042">
    <property type="protein sequence ID" value="OUC42704.1"/>
    <property type="molecule type" value="Genomic_DNA"/>
</dbReference>
<organism evidence="1 2">
    <name type="scientific">Trichinella nativa</name>
    <dbReference type="NCBI Taxonomy" id="6335"/>
    <lineage>
        <taxon>Eukaryota</taxon>
        <taxon>Metazoa</taxon>
        <taxon>Ecdysozoa</taxon>
        <taxon>Nematoda</taxon>
        <taxon>Enoplea</taxon>
        <taxon>Dorylaimia</taxon>
        <taxon>Trichinellida</taxon>
        <taxon>Trichinellidae</taxon>
        <taxon>Trichinella</taxon>
    </lineage>
</organism>
<evidence type="ECO:0000313" key="1">
    <source>
        <dbReference type="EMBL" id="OUC42704.1"/>
    </source>
</evidence>